<dbReference type="Gene3D" id="3.20.20.10">
    <property type="entry name" value="Alanine racemase"/>
    <property type="match status" value="1"/>
</dbReference>
<dbReference type="PANTHER" id="PTHR11482">
    <property type="entry name" value="ARGININE/DIAMINOPIMELATE/ORNITHINE DECARBOXYLASE"/>
    <property type="match status" value="1"/>
</dbReference>
<evidence type="ECO:0000313" key="13">
    <source>
        <dbReference type="EnsemblMetazoa" id="BGLB005674-PB"/>
    </source>
</evidence>
<organism evidence="13 14">
    <name type="scientific">Biomphalaria glabrata</name>
    <name type="common">Bloodfluke planorb</name>
    <name type="synonym">Freshwater snail</name>
    <dbReference type="NCBI Taxonomy" id="6526"/>
    <lineage>
        <taxon>Eukaryota</taxon>
        <taxon>Metazoa</taxon>
        <taxon>Spiralia</taxon>
        <taxon>Lophotrochozoa</taxon>
        <taxon>Mollusca</taxon>
        <taxon>Gastropoda</taxon>
        <taxon>Heterobranchia</taxon>
        <taxon>Euthyneura</taxon>
        <taxon>Panpulmonata</taxon>
        <taxon>Hygrophila</taxon>
        <taxon>Lymnaeoidea</taxon>
        <taxon>Planorbidae</taxon>
        <taxon>Biomphalaria</taxon>
    </lineage>
</organism>
<evidence type="ECO:0000256" key="2">
    <source>
        <dbReference type="ARBA" id="ARBA00008872"/>
    </source>
</evidence>
<dbReference type="GO" id="GO:0004586">
    <property type="term" value="F:ornithine decarboxylase activity"/>
    <property type="evidence" value="ECO:0007669"/>
    <property type="project" value="UniProtKB-EC"/>
</dbReference>
<dbReference type="InterPro" id="IPR022653">
    <property type="entry name" value="De-COase2_pyr-phos_BS"/>
</dbReference>
<feature type="domain" description="Orn/DAP/Arg decarboxylase 2 N-terminal" evidence="12">
    <location>
        <begin position="47"/>
        <end position="283"/>
    </location>
</feature>
<dbReference type="Pfam" id="PF02784">
    <property type="entry name" value="Orn_Arg_deC_N"/>
    <property type="match status" value="1"/>
</dbReference>
<dbReference type="PANTHER" id="PTHR11482:SF6">
    <property type="entry name" value="ORNITHINE DECARBOXYLASE 1-RELATED"/>
    <property type="match status" value="1"/>
</dbReference>
<dbReference type="GO" id="GO:0005737">
    <property type="term" value="C:cytoplasm"/>
    <property type="evidence" value="ECO:0007669"/>
    <property type="project" value="TreeGrafter"/>
</dbReference>
<comment type="subunit">
    <text evidence="9">Homodimer. Only the dimer is catalytically active, as the active sites are constructed of residues from both monomers.</text>
</comment>
<comment type="function">
    <text evidence="8">Catalyzes the first and rate-limiting step of polyamine biosynthesis that converts ornithine into putrescine, which is the precursor for the polyamines, spermidine and spermine. Polyamines are essential for cell proliferation and are implicated in cellular processes, ranging from DNA replication to apoptosis.</text>
</comment>
<dbReference type="InterPro" id="IPR022657">
    <property type="entry name" value="De-COase2_CS"/>
</dbReference>
<feature type="active site" description="Proton donor" evidence="11">
    <location>
        <position position="362"/>
    </location>
</feature>
<dbReference type="EC" id="4.1.1.17" evidence="7"/>
<evidence type="ECO:0000256" key="10">
    <source>
        <dbReference type="ARBA" id="ARBA00049127"/>
    </source>
</evidence>
<proteinExistence type="inferred from homology"/>
<dbReference type="SUPFAM" id="SSF51419">
    <property type="entry name" value="PLP-binding barrel"/>
    <property type="match status" value="1"/>
</dbReference>
<evidence type="ECO:0000259" key="12">
    <source>
        <dbReference type="Pfam" id="PF02784"/>
    </source>
</evidence>
<dbReference type="OrthoDB" id="5034579at2759"/>
<dbReference type="AlphaFoldDB" id="A0A2C9JP85"/>
<sequence length="469" mass="51827">MKHKFSPISSVEIIADPMPCMTQLIQDKIVALEARGSEDAFCVCDVGDVVKKYRAWKELLPRVEPFYACKCNTDEVVVKTLADLGAGFDCASKGEISLILKQGVPPERIIYANPCKQKSFIKYAAKHNVDMMTFDNEMELVKIKEVYPNAKLVLRILPTSQVKVQCQLGNKFGCHPTNVSKLVAKAKELELDVMGISFHCGSGVQEARAFSLAVKQAYDAWQICVQMGFNMTLLDIGGGFPGQKSAPISFPEIATILNDALDTYFPPEKGVRIISEPGRYFVASAYTLAANIIAKRTVSRDSSDADGCSEVAKNDEPSHMYYVNDGVYGSFNCILYDHAHAEAHVFSDSPLRFTSSVWGPTCDGLDCIIKECRLPEMEVGQWMYFPDMGAYTIAAGSTFNGMPRPSINYICSQDIWDEIYPEHCSAKRRCESVSSEMDYPSMMAAGPDVMSLRHAANSISCIEDELVLA</sequence>
<keyword evidence="4" id="KW-0620">Polyamine biosynthesis</keyword>
<evidence type="ECO:0000256" key="11">
    <source>
        <dbReference type="PIRSR" id="PIRSR600183-50"/>
    </source>
</evidence>
<evidence type="ECO:0000256" key="6">
    <source>
        <dbReference type="ARBA" id="ARBA00034115"/>
    </source>
</evidence>
<feature type="modified residue" description="N6-(pyridoxal phosphate)lysine" evidence="11">
    <location>
        <position position="70"/>
    </location>
</feature>
<dbReference type="VEuPathDB" id="VectorBase:BGLAX_027394"/>
<evidence type="ECO:0000256" key="8">
    <source>
        <dbReference type="ARBA" id="ARBA00037173"/>
    </source>
</evidence>
<dbReference type="Gene3D" id="2.40.37.10">
    <property type="entry name" value="Lyase, Ornithine Decarboxylase, Chain A, domain 1"/>
    <property type="match status" value="1"/>
</dbReference>
<dbReference type="STRING" id="6526.A0A2C9JP85"/>
<dbReference type="InterPro" id="IPR022644">
    <property type="entry name" value="De-COase2_N"/>
</dbReference>
<evidence type="ECO:0000313" key="14">
    <source>
        <dbReference type="Proteomes" id="UP000076420"/>
    </source>
</evidence>
<gene>
    <name evidence="13" type="primary">106061987</name>
</gene>
<comment type="similarity">
    <text evidence="2">Belongs to the Orn/Lys/Arg decarboxylase class-II family.</text>
</comment>
<dbReference type="PRINTS" id="PR01182">
    <property type="entry name" value="ORNDCRBXLASE"/>
</dbReference>
<reference evidence="13" key="1">
    <citation type="submission" date="2020-05" db="UniProtKB">
        <authorList>
            <consortium name="EnsemblMetazoa"/>
        </authorList>
    </citation>
    <scope>IDENTIFICATION</scope>
    <source>
        <strain evidence="13">BB02</strain>
    </source>
</reference>
<dbReference type="CDD" id="cd00622">
    <property type="entry name" value="PLPDE_III_ODC"/>
    <property type="match status" value="1"/>
</dbReference>
<dbReference type="Proteomes" id="UP000076420">
    <property type="component" value="Unassembled WGS sequence"/>
</dbReference>
<dbReference type="KEGG" id="bgt:106061987"/>
<dbReference type="VEuPathDB" id="VectorBase:BGLB005674"/>
<evidence type="ECO:0000256" key="4">
    <source>
        <dbReference type="ARBA" id="ARBA00023115"/>
    </source>
</evidence>
<dbReference type="PROSITE" id="PS00878">
    <property type="entry name" value="ODR_DC_2_1"/>
    <property type="match status" value="1"/>
</dbReference>
<dbReference type="EnsemblMetazoa" id="BGLB005674-RB">
    <property type="protein sequence ID" value="BGLB005674-PB"/>
    <property type="gene ID" value="BGLB005674"/>
</dbReference>
<evidence type="ECO:0000256" key="7">
    <source>
        <dbReference type="ARBA" id="ARBA00034138"/>
    </source>
</evidence>
<dbReference type="GO" id="GO:0033387">
    <property type="term" value="P:putrescine biosynthetic process from arginine, via ornithine"/>
    <property type="evidence" value="ECO:0007669"/>
    <property type="project" value="TreeGrafter"/>
</dbReference>
<dbReference type="FunFam" id="3.20.20.10:FF:000005">
    <property type="entry name" value="Ornithine decarboxylase"/>
    <property type="match status" value="1"/>
</dbReference>
<dbReference type="InterPro" id="IPR002433">
    <property type="entry name" value="Orn_de-COase"/>
</dbReference>
<name>A0A2C9JP85_BIOGL</name>
<comment type="cofactor">
    <cofactor evidence="1 11">
        <name>pyridoxal 5'-phosphate</name>
        <dbReference type="ChEBI" id="CHEBI:597326"/>
    </cofactor>
</comment>
<dbReference type="InterPro" id="IPR009006">
    <property type="entry name" value="Ala_racemase/Decarboxylase_C"/>
</dbReference>
<dbReference type="FunFam" id="2.40.37.10:FF:000005">
    <property type="entry name" value="Ornithine decarboxylase"/>
    <property type="match status" value="1"/>
</dbReference>
<evidence type="ECO:0000256" key="1">
    <source>
        <dbReference type="ARBA" id="ARBA00001933"/>
    </source>
</evidence>
<dbReference type="InterPro" id="IPR000183">
    <property type="entry name" value="Orn/DAP/Arg_de-COase"/>
</dbReference>
<keyword evidence="5" id="KW-0456">Lyase</keyword>
<evidence type="ECO:0000256" key="3">
    <source>
        <dbReference type="ARBA" id="ARBA00022898"/>
    </source>
</evidence>
<comment type="catalytic activity">
    <reaction evidence="10">
        <text>L-ornithine + H(+) = putrescine + CO2</text>
        <dbReference type="Rhea" id="RHEA:22964"/>
        <dbReference type="ChEBI" id="CHEBI:15378"/>
        <dbReference type="ChEBI" id="CHEBI:16526"/>
        <dbReference type="ChEBI" id="CHEBI:46911"/>
        <dbReference type="ChEBI" id="CHEBI:326268"/>
        <dbReference type="EC" id="4.1.1.17"/>
    </reaction>
</comment>
<dbReference type="SUPFAM" id="SSF50621">
    <property type="entry name" value="Alanine racemase C-terminal domain-like"/>
    <property type="match status" value="1"/>
</dbReference>
<evidence type="ECO:0000256" key="5">
    <source>
        <dbReference type="ARBA" id="ARBA00023239"/>
    </source>
</evidence>
<evidence type="ECO:0000256" key="9">
    <source>
        <dbReference type="ARBA" id="ARBA00046672"/>
    </source>
</evidence>
<dbReference type="RefSeq" id="XP_013075690.2">
    <property type="nucleotide sequence ID" value="XM_013220236.2"/>
</dbReference>
<accession>A0A2C9JP85</accession>
<dbReference type="InterPro" id="IPR029066">
    <property type="entry name" value="PLP-binding_barrel"/>
</dbReference>
<keyword evidence="3 11" id="KW-0663">Pyridoxal phosphate</keyword>
<dbReference type="PROSITE" id="PS00879">
    <property type="entry name" value="ODR_DC_2_2"/>
    <property type="match status" value="1"/>
</dbReference>
<dbReference type="PRINTS" id="PR01179">
    <property type="entry name" value="ODADCRBXLASE"/>
</dbReference>
<protein>
    <recommendedName>
        <fullName evidence="7">ornithine decarboxylase</fullName>
        <ecNumber evidence="7">4.1.1.17</ecNumber>
    </recommendedName>
</protein>
<comment type="pathway">
    <text evidence="6">Amine and polyamine biosynthesis; putrescine biosynthesis via L-ornithine pathway; putrescine from L-ornithine: step 1/1.</text>
</comment>